<dbReference type="GO" id="GO:0006355">
    <property type="term" value="P:regulation of DNA-templated transcription"/>
    <property type="evidence" value="ECO:0007669"/>
    <property type="project" value="TreeGrafter"/>
</dbReference>
<dbReference type="Pfam" id="PF02259">
    <property type="entry name" value="FAT"/>
    <property type="match status" value="1"/>
</dbReference>
<dbReference type="GO" id="GO:0040027">
    <property type="term" value="P:negative regulation of vulval development"/>
    <property type="evidence" value="ECO:0007669"/>
    <property type="project" value="EnsemblMetazoa"/>
</dbReference>
<dbReference type="InterPro" id="IPR011009">
    <property type="entry name" value="Kinase-like_dom_sf"/>
</dbReference>
<dbReference type="InterPro" id="IPR050517">
    <property type="entry name" value="DDR_Repair_Kinase"/>
</dbReference>
<feature type="domain" description="FAT" evidence="3">
    <location>
        <begin position="2767"/>
        <end position="3380"/>
    </location>
</feature>
<dbReference type="STRING" id="135651.G0MV41"/>
<dbReference type="GO" id="GO:0035267">
    <property type="term" value="C:NuA4 histone acetyltransferase complex"/>
    <property type="evidence" value="ECO:0007669"/>
    <property type="project" value="TreeGrafter"/>
</dbReference>
<protein>
    <submittedName>
        <fullName evidence="4">Uncharacterized protein</fullName>
    </submittedName>
</protein>
<dbReference type="PANTHER" id="PTHR11139">
    <property type="entry name" value="ATAXIA TELANGIECTASIA MUTATED ATM -RELATED"/>
    <property type="match status" value="1"/>
</dbReference>
<dbReference type="SMART" id="SM00146">
    <property type="entry name" value="PI3Kc"/>
    <property type="match status" value="1"/>
</dbReference>
<dbReference type="InterPro" id="IPR016024">
    <property type="entry name" value="ARM-type_fold"/>
</dbReference>
<name>G0MV41_CAEBE</name>
<dbReference type="InParanoid" id="G0MV41"/>
<feature type="domain" description="PI3K/PI4K catalytic" evidence="2">
    <location>
        <begin position="3649"/>
        <end position="4014"/>
    </location>
</feature>
<dbReference type="SUPFAM" id="SSF56112">
    <property type="entry name" value="Protein kinase-like (PK-like)"/>
    <property type="match status" value="1"/>
</dbReference>
<dbReference type="InterPro" id="IPR046807">
    <property type="entry name" value="Tra1_central"/>
</dbReference>
<evidence type="ECO:0000259" key="2">
    <source>
        <dbReference type="PROSITE" id="PS50290"/>
    </source>
</evidence>
<dbReference type="Pfam" id="PF20206">
    <property type="entry name" value="Tra1_ring"/>
    <property type="match status" value="1"/>
</dbReference>
<keyword evidence="5" id="KW-1185">Reference proteome</keyword>
<reference evidence="5" key="1">
    <citation type="submission" date="2011-07" db="EMBL/GenBank/DDBJ databases">
        <authorList>
            <consortium name="Caenorhabditis brenneri Sequencing and Analysis Consortium"/>
            <person name="Wilson R.K."/>
        </authorList>
    </citation>
    <scope>NUCLEOTIDE SEQUENCE [LARGE SCALE GENOMIC DNA]</scope>
    <source>
        <strain evidence="5">PB2801</strain>
    </source>
</reference>
<dbReference type="eggNOG" id="KOG0889">
    <property type="taxonomic scope" value="Eukaryota"/>
</dbReference>
<dbReference type="GO" id="GO:0006281">
    <property type="term" value="P:DNA repair"/>
    <property type="evidence" value="ECO:0007669"/>
    <property type="project" value="TreeGrafter"/>
</dbReference>
<dbReference type="PROSITE" id="PS51189">
    <property type="entry name" value="FAT"/>
    <property type="match status" value="1"/>
</dbReference>
<dbReference type="PANTHER" id="PTHR11139:SF1">
    <property type="entry name" value="TRANSFORMATION_TRANSCRIPTION DOMAIN-ASSOCIATED PROTEIN"/>
    <property type="match status" value="1"/>
</dbReference>
<gene>
    <name evidence="4" type="ORF">CAEBREN_24914</name>
</gene>
<dbReference type="InterPro" id="IPR003151">
    <property type="entry name" value="PIK-rel_kinase_FAT"/>
</dbReference>
<dbReference type="OMA" id="CETCPSH"/>
<dbReference type="SUPFAM" id="SSF48371">
    <property type="entry name" value="ARM repeat"/>
    <property type="match status" value="3"/>
</dbReference>
<dbReference type="FunCoup" id="G0MV41">
    <property type="interactions" value="2911"/>
</dbReference>
<dbReference type="GO" id="GO:0005634">
    <property type="term" value="C:nucleus"/>
    <property type="evidence" value="ECO:0007669"/>
    <property type="project" value="EnsemblMetazoa"/>
</dbReference>
<accession>G0MV41</accession>
<organism evidence="5">
    <name type="scientific">Caenorhabditis brenneri</name>
    <name type="common">Nematode worm</name>
    <dbReference type="NCBI Taxonomy" id="135651"/>
    <lineage>
        <taxon>Eukaryota</taxon>
        <taxon>Metazoa</taxon>
        <taxon>Ecdysozoa</taxon>
        <taxon>Nematoda</taxon>
        <taxon>Chromadorea</taxon>
        <taxon>Rhabditida</taxon>
        <taxon>Rhabditina</taxon>
        <taxon>Rhabditomorpha</taxon>
        <taxon>Rhabditoidea</taxon>
        <taxon>Rhabditidae</taxon>
        <taxon>Peloderinae</taxon>
        <taxon>Caenorhabditis</taxon>
    </lineage>
</organism>
<evidence type="ECO:0000259" key="3">
    <source>
        <dbReference type="PROSITE" id="PS51189"/>
    </source>
</evidence>
<evidence type="ECO:0000313" key="4">
    <source>
        <dbReference type="EMBL" id="EGT44997.1"/>
    </source>
</evidence>
<dbReference type="Pfam" id="PF20175">
    <property type="entry name" value="Tra1_central"/>
    <property type="match status" value="1"/>
</dbReference>
<dbReference type="EMBL" id="GL379814">
    <property type="protein sequence ID" value="EGT44997.1"/>
    <property type="molecule type" value="Genomic_DNA"/>
</dbReference>
<proteinExistence type="inferred from homology"/>
<dbReference type="InterPro" id="IPR046805">
    <property type="entry name" value="Tra1_ring"/>
</dbReference>
<comment type="similarity">
    <text evidence="1">Belongs to the PI3/PI4-kinase family. TRA1 subfamily.</text>
</comment>
<evidence type="ECO:0000313" key="5">
    <source>
        <dbReference type="Proteomes" id="UP000008068"/>
    </source>
</evidence>
<dbReference type="InterPro" id="IPR014009">
    <property type="entry name" value="PIK_FAT"/>
</dbReference>
<dbReference type="OrthoDB" id="5570127at2759"/>
<evidence type="ECO:0000256" key="1">
    <source>
        <dbReference type="ARBA" id="ARBA00007234"/>
    </source>
</evidence>
<dbReference type="GO" id="GO:0000793">
    <property type="term" value="C:condensed chromosome"/>
    <property type="evidence" value="ECO:0007669"/>
    <property type="project" value="EnsemblMetazoa"/>
</dbReference>
<dbReference type="HOGENOM" id="CLU_000129_1_0_1"/>
<dbReference type="Proteomes" id="UP000008068">
    <property type="component" value="Unassembled WGS sequence"/>
</dbReference>
<dbReference type="GO" id="GO:0040010">
    <property type="term" value="P:positive regulation of growth rate"/>
    <property type="evidence" value="ECO:0007669"/>
    <property type="project" value="EnsemblMetazoa"/>
</dbReference>
<dbReference type="InterPro" id="IPR000403">
    <property type="entry name" value="PI3/4_kinase_cat_dom"/>
</dbReference>
<dbReference type="GO" id="GO:0000124">
    <property type="term" value="C:SAGA complex"/>
    <property type="evidence" value="ECO:0007669"/>
    <property type="project" value="TreeGrafter"/>
</dbReference>
<dbReference type="PROSITE" id="PS50290">
    <property type="entry name" value="PI3_4_KINASE_3"/>
    <property type="match status" value="1"/>
</dbReference>
<sequence length="4030" mass="463894">MDLLNQSPGHRSEPRATVLIELENRIQSLVDGGQRDDVKLKMLQEIWEQIENHFTAPTHEKVVEKLILSFLALFCNTTPQFISENNTQMLRKLMLEIILRLSNVEAIKTHSKEIIKQMLRLIAVENEINAILAIKIVTDQGRTTGKMQYSGEVQSIMMTFKSMVMELTACGRSLEMFVPRESPDTPPSTTDEQLITDCLKTCHYEQSVILNGSEGKGPLKYTLIPSAHQSIKVLVDVPYLVIFFYQHFKTAIQTEALEFMRLGLEFLNVKVPTDSKYNQALTDDFVCAQSKFLSFVNIMAKIPAFMDLIMKNGEALVSGTMQMLERCPADLISVRREVLMALKYFTAGEMKSKFFPMLPRLISEHVVLGTGFTAIEQLRVFMYQMLADLLHHMRNVIDYDMIAHVTFVFCRTLHDPTNTSQVQIMSARLLNSLAESLCKIECKEATRDLLMEILEAHVSKLKVLAVYHMPILFQQYGTEIDYDYKNYERDPDKPGTNIPKETIRGVPKRRSRKLSIDSVEELEYASVEPSTSAEYEQNQLPIPTKEDTKKNTPEAIMTNMSALTSPPLGIIDARNLVKYLMHTCKFVAGQLRISRPSSDMYHVVKERDLFERLLRYGVMCMDVYVLPTARNQPQVHSSMRTKDEKDALESLANVFTTIDHAVFREIFEKYMDFLIERIYNRNYPLQLMVNTFLVRNEVPFFASTMLSFLMSRMKLLEISNDKTTLYVKLFKIIFSAVGSNSSALHGDKMLTSYLPEILKQSTVLALTAREPLNYFLLLRSLFRSIGGGAQDILYGKFLQLLPNLLQFLNKLTSCQHRIQMRELFVELCLTVPVRLSSLLPYLPLLMDPLVCAMNGSPNIVTQGLRTLELCVDNLQPEYLLENMMPVRGALMQGLYRVVSKAPDATSMNTAFRILGKFGGANRKLLNQPQIIQSVPYSDKPQSYVNLEFSRMGLDGEYSIKLPLTELMRIAADQMRYPSDQLLNPNPTCIPSVSMKKWCMELSKSVLLAGFSPPNGQMLTGQNLSKILKKLLTEFDPENRTTEVYTCPKTFDRELFVNAILAMAYGIWNKDGFRNLYSKFFIRVLRQFALIGVLEYVGGDGWIRQAQMEGQIDYCLDSFVLVDALIMCLSETSTNFIYAGVMSLRYIKQTVTAALTDISQMSKIPMCRYLMEKVFKLCHGPAWYARSGGIQAIVYMIDAFPPKFVMDNIFDLVDSVMEVILGTVEEVSSGASDSASECLKKLMRVMFIQREGEEEENLTLATILVEAFSKHYFHTNERVRMLMMGLLEHCKIHSRLAPTTDKFLYRFQQFFEPELVRILTTLPTMSLSDACGSLDGIQNFMLACPYGFDFEKDMNLYERYIKHLLDMGQSSTISINQRHGFKKCETCPSHFLPPFPISSHIETMRASALQCLVIVYERLKNRMNTGVEIDGEQVMSDILALDYDFITVEQVFETKETWRRLMTVLLRAVTDKEIPEIAEKVHPALVRIAPIPTNIIATFGATIIRNINRTAEDNEEHSISYHDIRKFNILVDLNPRILVKNMAINLANQMVRYKMSDKIKNVLSLNSSNASEKEIEEYESEKKKGVRELDKVGFTAKMLAGCSMTTLTQEMIIDIARFAADFEYTYSQDVLVNWIEDVSIILNKSPVEVWKFFLSRESILDCARRSFIRRIIVYPSSEPLRKVFMDNPDYLDRLIDMDGIIYKDDDDRSICDREMFALSLVDRISRNCHEWLISPLSPILKLRKLFNNTGFVERYAVRSITEENSQEIQVISMTEHKYKVPKLITNIFLRYLRLNIYDYDMFFDVASVFMGIFVTDFSFVREYLETEVIPKMPLQWRRNIFIKVMEMLESNPVIGTGLQYVKVVQYLIIPSLQWAFERYDTDEIVGSAPIDDTDSIDVDSSANMDNLVGRLTSVIARKLSLSDGMVIVFYQLCTLFVQHASEHIHNNSCKKQGGRLRVFMLFAWPCLSVPNRQDPTMRYTGYYFLANIIERFTINRKIVLQVFDQLMTSYQLDTREQVRKAIDILTPALRIRMDDGHKQILAQVKKILIEECHNLAHVQYVFQLIVRNYRVYYHIRNELLTPLLNAVQRALIMPNSVMENWQTRRHAIEICEMVVKWELFKNLKVDHVISDEEAYEVDKQVEKLRSASSTERFDFEEGVNKRDLPESQRVIGKEHVDVIINMLIRFCMTFHQNSSSSHSPSNPGQGSELIKKSQLLLRAALRSSVWGEFVLIRTQLIEKFLTISNDSNIRGDTMSPVYVNVLTNAQQTLDMICSIIPVIPKATLLNMIRPLQRSLIQCLNSGPQNYKMTRLVTQIISRLLEKTNVSPNGLEELEMLNQYIIKFLNDNFSNVMNAYHSFRNINAPVLHVLGAFTLLKAICTHEPAFLDNVLPSFLKVMERAAKEHINYSANANEGSVVKNVAELLVVCLDLVRARSDYISMDIKRPMVAGTISEVIQRSTSDKVLQSCAKLLGVFITPQDMDFTLNTVLPNLVRIQNNISTKFKNSKDLITEFLVVVIKIFENSEYRNSEHGIRLWDAFFWGLKSGDPQTRENFSIVWEMTWPQLATVDMMHRMQYILRSQDWSRFRHGYWLKFALWGMLRTIAKRPVDPNNPRKRCGFFECATPWRTIEYAARLKEQPMEAEFDIKQEEPEPMDVDIKPNLEETNEAKEKETLTLDSLLEGQQELLDEASKFDFADALDTDNSVTGNIWIMLVQSFYHALSATEQEDFQSLVIPFLSSAVHNGNHSQDGALPVWLQAVGEDLNIPPKLIELISIKHECWFTGIKLLESHVLHKSIPKQRKNHLLQELTVKPELAADMNTLQSLGALYKDLSEFDQLAGLWERCAVFPETMTAMGAFQLGYMEKSVSLLETQMTKYHDSHAPSGSSNTPSSSEKHISPIIDKEYEHWMDMYIGSCSELLQWQTVAEVCNTKDMQDVRGLITAASHYPDWNVVEECRNQLAGCVPPNFLLEYTRFNLMCTIMKMNDNSHPAHSRDRCKKALQECIDAHISRWRSLPSIASYAHVKLLQSMNLIQDIDESIDIRIALCDQNSKIDNVLMAEMKTLMKVYRNRTPTSADDMEFVGTWYDWRNQIHGMMLQRFEHWDKLGLNMTTNGNQSIVPIHSMAQAQLHVAKHARSLGFYKLTQHLLNKLSGLTAIPMMDAADKVCTYAKTLRDMAKDTADDKERSDLLYEAIEVLEDVRIDDLPKDQIVLLLYNRANIHSILGQNQNADNAFSSAVQLTDMKSSTTGVGIKLFKIWGHHLYRRFFAATPVCKETADNYGRQALACYFVAARVDNDVKARKSIAKIMWLAKHLSVCGANESLNRVIKTQLHCLNIFNWLYWLPQLVTEIRHNSSSSFVLVMCRIAALHPLQVFYYIREAVSTEYIDSIFKEDYTDEEMLMDDDVAFANDEPFARILKICIKYRPTDVRVFHRILKEIEEMDETWVERHLRYLLLLKDRLFEDFSNRMDENFHEVRFTTPVQILIRHWKTQLEEDKQYFQDNYNLDLMIIRGNKKMVVTQGYLGSKKCQLMFEKELAYVLNDPPYMKNEFDFVNSLTDDILPHLQVGSLETTSPMNFTQSVIEWIKLLRQRLDKLPKRLPLEISSPYLARFSHRTGCIEMPFDLLNVLRPKNPNPTTANQTGQYISMLSRFEPNFEIVMRSGRVMRKIYLRGQTGKSAAFYLKKSVYDNPTNRVPQFFKHMDTILQNDRESSRRHLHTPNLLQMRVGLKSTLYEIASVQPYAMPADCTRNYPSSQIETIHPYDVLTRNFQQNVIPDDIAMHFFLRFAKESPLLRQCLHNLAMNASDSGSAIALRVQELQRVKRMVFDDLVKENIPITLMYAYLMRRYPDPVMYYAMRKQLIHSLAVLSCIEYHCNLTPFGPDQAMITANTGVLFNPWYRFELGGKGRSLQELEHFVHEVPFRLTPNFSLMVGVGQDGDFLWSMGAAAKCMNKKEPQVILKTLLWDEYANNVDSENLVYACHASNSYVNGVTNKLKATNDVDAPLKKDDIASLIARAKDIDKQARMPPTYYAWF</sequence>